<dbReference type="SMART" id="SM00737">
    <property type="entry name" value="ML"/>
    <property type="match status" value="1"/>
</dbReference>
<feature type="compositionally biased region" description="Basic residues" evidence="2">
    <location>
        <begin position="130"/>
        <end position="143"/>
    </location>
</feature>
<dbReference type="InterPro" id="IPR036846">
    <property type="entry name" value="GM2-AP_sf"/>
</dbReference>
<name>A0A493T4E1_ANAPP</name>
<dbReference type="GO" id="GO:0009898">
    <property type="term" value="C:cytoplasmic side of plasma membrane"/>
    <property type="evidence" value="ECO:0007669"/>
    <property type="project" value="TreeGrafter"/>
</dbReference>
<evidence type="ECO:0000256" key="2">
    <source>
        <dbReference type="SAM" id="MobiDB-lite"/>
    </source>
</evidence>
<feature type="compositionally biased region" description="Basic and acidic residues" evidence="2">
    <location>
        <begin position="521"/>
        <end position="531"/>
    </location>
</feature>
<dbReference type="AlphaFoldDB" id="A0A493T4E1"/>
<feature type="region of interest" description="Disordered" evidence="2">
    <location>
        <begin position="109"/>
        <end position="154"/>
    </location>
</feature>
<feature type="compositionally biased region" description="Basic and acidic residues" evidence="2">
    <location>
        <begin position="144"/>
        <end position="154"/>
    </location>
</feature>
<feature type="region of interest" description="Disordered" evidence="2">
    <location>
        <begin position="660"/>
        <end position="690"/>
    </location>
</feature>
<dbReference type="STRING" id="8840.ENSAPLP00000020563"/>
<accession>A0A493T4E1</accession>
<dbReference type="GO" id="GO:0005319">
    <property type="term" value="F:lipid transporter activity"/>
    <property type="evidence" value="ECO:0007669"/>
    <property type="project" value="TreeGrafter"/>
</dbReference>
<dbReference type="Proteomes" id="UP000016666">
    <property type="component" value="Chromosome 14"/>
</dbReference>
<dbReference type="InterPro" id="IPR003172">
    <property type="entry name" value="ML_dom"/>
</dbReference>
<dbReference type="InterPro" id="IPR028996">
    <property type="entry name" value="GM2-AP"/>
</dbReference>
<keyword evidence="1" id="KW-0732">Signal</keyword>
<protein>
    <recommendedName>
        <fullName evidence="3">MD-2-related lipid-recognition domain-containing protein</fullName>
    </recommendedName>
</protein>
<dbReference type="GO" id="GO:0008047">
    <property type="term" value="F:enzyme activator activity"/>
    <property type="evidence" value="ECO:0007669"/>
    <property type="project" value="InterPro"/>
</dbReference>
<dbReference type="GO" id="GO:0006689">
    <property type="term" value="P:ganglioside catabolic process"/>
    <property type="evidence" value="ECO:0007669"/>
    <property type="project" value="InterPro"/>
</dbReference>
<reference evidence="4" key="2">
    <citation type="submission" date="2025-08" db="UniProtKB">
        <authorList>
            <consortium name="Ensembl"/>
        </authorList>
    </citation>
    <scope>IDENTIFICATION</scope>
</reference>
<proteinExistence type="predicted"/>
<dbReference type="SUPFAM" id="SSF63707">
    <property type="entry name" value="Ganglioside M2 (gm2) activator"/>
    <property type="match status" value="1"/>
</dbReference>
<evidence type="ECO:0000256" key="1">
    <source>
        <dbReference type="ARBA" id="ARBA00022729"/>
    </source>
</evidence>
<dbReference type="PANTHER" id="PTHR17357:SF0">
    <property type="entry name" value="GANGLIOSIDE GM2 ACTIVATOR"/>
    <property type="match status" value="1"/>
</dbReference>
<dbReference type="PANTHER" id="PTHR17357">
    <property type="entry name" value="GM2 GANGLIOSIDE ACTIVATOR PROTEIN"/>
    <property type="match status" value="1"/>
</dbReference>
<dbReference type="GeneTree" id="ENSGT00390000003288"/>
<reference evidence="4 5" key="1">
    <citation type="submission" date="2017-10" db="EMBL/GenBank/DDBJ databases">
        <title>A new Pekin duck reference genome.</title>
        <authorList>
            <person name="Hou Z.-C."/>
            <person name="Zhou Z.-K."/>
            <person name="Zhu F."/>
            <person name="Hou S.-S."/>
        </authorList>
    </citation>
    <scope>NUCLEOTIDE SEQUENCE [LARGE SCALE GENOMIC DNA]</scope>
</reference>
<keyword evidence="5" id="KW-1185">Reference proteome</keyword>
<evidence type="ECO:0000259" key="3">
    <source>
        <dbReference type="SMART" id="SM00737"/>
    </source>
</evidence>
<organism evidence="4 5">
    <name type="scientific">Anas platyrhynchos platyrhynchos</name>
    <name type="common">Northern mallard</name>
    <dbReference type="NCBI Taxonomy" id="8840"/>
    <lineage>
        <taxon>Eukaryota</taxon>
        <taxon>Metazoa</taxon>
        <taxon>Chordata</taxon>
        <taxon>Craniata</taxon>
        <taxon>Vertebrata</taxon>
        <taxon>Euteleostomi</taxon>
        <taxon>Archelosauria</taxon>
        <taxon>Archosauria</taxon>
        <taxon>Dinosauria</taxon>
        <taxon>Saurischia</taxon>
        <taxon>Theropoda</taxon>
        <taxon>Coelurosauria</taxon>
        <taxon>Aves</taxon>
        <taxon>Neognathae</taxon>
        <taxon>Galloanserae</taxon>
        <taxon>Anseriformes</taxon>
        <taxon>Anatidae</taxon>
        <taxon>Anatinae</taxon>
        <taxon>Anas</taxon>
    </lineage>
</organism>
<dbReference type="Ensembl" id="ENSAPLT00000017339.1">
    <property type="protein sequence ID" value="ENSAPLP00000020563.1"/>
    <property type="gene ID" value="ENSAPLG00000004805.2"/>
</dbReference>
<reference evidence="4" key="3">
    <citation type="submission" date="2025-09" db="UniProtKB">
        <authorList>
            <consortium name="Ensembl"/>
        </authorList>
    </citation>
    <scope>IDENTIFICATION</scope>
</reference>
<dbReference type="Pfam" id="PF02221">
    <property type="entry name" value="E1_DerP2_DerF2"/>
    <property type="match status" value="1"/>
</dbReference>
<dbReference type="Gene3D" id="2.70.220.10">
    <property type="entry name" value="Ganglioside GM2 activator"/>
    <property type="match status" value="1"/>
</dbReference>
<feature type="region of interest" description="Disordered" evidence="2">
    <location>
        <begin position="474"/>
        <end position="531"/>
    </location>
</feature>
<sequence>MGVGGGQRGAGANWDPPPCCSTRGMELGLRLLQLLGVLVPSEGGARGCLCLARGGHVQPLCMLADVSASPSGAGDEGWEMGRCSVCCGCPGYGVGTSVSLPWQPPPRRVGAWEGSASRPATLQLQSRAWREKKKIKERKKKKKKEDGKACEHAQVEGGESGAGLGVQLAGCSPGAQRVLVPPASPLPAQALRAAAKLLEPCGRPSPLASPIPGSSPRFRSSCLAASGGAVAMPAAGLVLALCALLQLCPAALGALRPQLLVERSGSRRLSKVGGFSWENCGEGKDPVVLQSLSVAPDPISIPGNLRISAAVNGNKPMASPLKTVLVVEKALGDLWIQLPCIDQLGSCTYDDICTILDTLIPPGTPCPEPLLTYGIPCHCPFKAGSYSLPASDFALPDVELPSFMTNGNYRVRAVVSSKGEELACVKLGFSLQSQDHVHAAPAQRGLQRLQLHGRHARGEPPRGHQRLRAPRILPALRGDQRHHVVPDPDPPPEGEHRHGAAGAASGSEECRHPAGSSEPAGDGHRGRALHEHPGEMRPSLLLQVPEAVCGLWRSCDVRAGVHPQRLAADTRCLGKARGGALPDPHPAGFLLRLLRLPGGQPEAGRVRCQRHHHRLQLEPHGGPDPHHGLPALHAVPAAFRGAAVVHPEPQGPVHLLHAGQRGHAGQPCGHLPVHRQGHSRSQQPAPGSSLEDLPSVFWHGYLCF</sequence>
<feature type="domain" description="MD-2-related lipid-recognition" evidence="3">
    <location>
        <begin position="277"/>
        <end position="429"/>
    </location>
</feature>
<evidence type="ECO:0000313" key="5">
    <source>
        <dbReference type="Proteomes" id="UP000016666"/>
    </source>
</evidence>
<evidence type="ECO:0000313" key="4">
    <source>
        <dbReference type="Ensembl" id="ENSAPLP00000020563.1"/>
    </source>
</evidence>